<protein>
    <submittedName>
        <fullName evidence="2">(pine wood nematode) hypothetical protein</fullName>
    </submittedName>
</protein>
<feature type="signal peptide" evidence="1">
    <location>
        <begin position="1"/>
        <end position="16"/>
    </location>
</feature>
<dbReference type="PANTHER" id="PTHR34150">
    <property type="entry name" value="PROTEIN CBG08832-RELATED"/>
    <property type="match status" value="1"/>
</dbReference>
<accession>A0A1I7S237</accession>
<dbReference type="WBParaSite" id="BXY_0706600.1">
    <property type="protein sequence ID" value="BXY_0706600.1"/>
    <property type="gene ID" value="BXY_0706600"/>
</dbReference>
<dbReference type="EMBL" id="CAJFCV020000004">
    <property type="protein sequence ID" value="CAG9114951.1"/>
    <property type="molecule type" value="Genomic_DNA"/>
</dbReference>
<name>A0A1I7S237_BURXY</name>
<dbReference type="OrthoDB" id="5799392at2759"/>
<dbReference type="Proteomes" id="UP000659654">
    <property type="component" value="Unassembled WGS sequence"/>
</dbReference>
<dbReference type="InterPro" id="IPR006150">
    <property type="entry name" value="Cys_repeat_1"/>
</dbReference>
<evidence type="ECO:0000313" key="4">
    <source>
        <dbReference type="Proteomes" id="UP000095284"/>
    </source>
</evidence>
<feature type="chain" id="PRO_5036022038" evidence="1">
    <location>
        <begin position="17"/>
        <end position="248"/>
    </location>
</feature>
<dbReference type="eggNOG" id="KOG1217">
    <property type="taxonomic scope" value="Eukaryota"/>
</dbReference>
<keyword evidence="5" id="KW-1185">Reference proteome</keyword>
<organism evidence="4 6">
    <name type="scientific">Bursaphelenchus xylophilus</name>
    <name type="common">Pinewood nematode worm</name>
    <name type="synonym">Aphelenchoides xylophilus</name>
    <dbReference type="NCBI Taxonomy" id="6326"/>
    <lineage>
        <taxon>Eukaryota</taxon>
        <taxon>Metazoa</taxon>
        <taxon>Ecdysozoa</taxon>
        <taxon>Nematoda</taxon>
        <taxon>Chromadorea</taxon>
        <taxon>Rhabditida</taxon>
        <taxon>Tylenchina</taxon>
        <taxon>Tylenchomorpha</taxon>
        <taxon>Aphelenchoidea</taxon>
        <taxon>Aphelenchoididae</taxon>
        <taxon>Bursaphelenchus</taxon>
    </lineage>
</organism>
<dbReference type="EMBL" id="CAJFDI010000004">
    <property type="protein sequence ID" value="CAD5225698.1"/>
    <property type="molecule type" value="Genomic_DNA"/>
</dbReference>
<dbReference type="SMART" id="SM00289">
    <property type="entry name" value="WR1"/>
    <property type="match status" value="3"/>
</dbReference>
<evidence type="ECO:0000256" key="1">
    <source>
        <dbReference type="SAM" id="SignalP"/>
    </source>
</evidence>
<reference evidence="6" key="1">
    <citation type="submission" date="2016-11" db="UniProtKB">
        <authorList>
            <consortium name="WormBaseParasite"/>
        </authorList>
    </citation>
    <scope>IDENTIFICATION</scope>
</reference>
<evidence type="ECO:0000313" key="5">
    <source>
        <dbReference type="Proteomes" id="UP000659654"/>
    </source>
</evidence>
<evidence type="ECO:0000313" key="6">
    <source>
        <dbReference type="WBParaSite" id="BXY_0706600.1"/>
    </source>
</evidence>
<dbReference type="AlphaFoldDB" id="A0A1I7S237"/>
<dbReference type="Proteomes" id="UP000095284">
    <property type="component" value="Unplaced"/>
</dbReference>
<sequence>MWCLVLFCIFLQKIKGEIIITEEKLPDLSKVYLNSTHVVHKRQIYYLCGTYPRQFYSLYPCYISGDANCSNGGKKLGVGCTIANQCVAYHSGPVACISGCCCTVPGTPNRDDTVPNGYGVCQNGQLSKVRCALPEHCQQGQRCLNGLCCTNTQDAYKTACGGEYSVAECSTTRQCTQGYVCTGSNFCCQCPVGKSSGRCNQGRCPAGFTCQANGWCCASCPNNVTPYGACLNQKCGGGRRCTSGNLCC</sequence>
<evidence type="ECO:0000313" key="2">
    <source>
        <dbReference type="EMBL" id="CAD5225698.1"/>
    </source>
</evidence>
<proteinExistence type="predicted"/>
<dbReference type="PANTHER" id="PTHR34150:SF3">
    <property type="entry name" value="CC DOMAIN-CONTAINING PROTEIN"/>
    <property type="match status" value="1"/>
</dbReference>
<keyword evidence="1" id="KW-0732">Signal</keyword>
<evidence type="ECO:0000313" key="3">
    <source>
        <dbReference type="EMBL" id="CAG9114951.1"/>
    </source>
</evidence>
<reference evidence="3" key="2">
    <citation type="submission" date="2020-08" db="EMBL/GenBank/DDBJ databases">
        <authorList>
            <person name="Kikuchi T."/>
        </authorList>
    </citation>
    <scope>NUCLEOTIDE SEQUENCE</scope>
    <source>
        <strain evidence="2">Ka4C1</strain>
    </source>
</reference>
<dbReference type="Proteomes" id="UP000582659">
    <property type="component" value="Unassembled WGS sequence"/>
</dbReference>
<gene>
    <name evidence="2" type="ORF">BXYJ_LOCUS8675</name>
</gene>